<gene>
    <name evidence="1" type="ORF">DPMN_056547</name>
</gene>
<dbReference type="AlphaFoldDB" id="A0A9D4HRL8"/>
<dbReference type="Proteomes" id="UP000828390">
    <property type="component" value="Unassembled WGS sequence"/>
</dbReference>
<protein>
    <submittedName>
        <fullName evidence="1">Uncharacterized protein</fullName>
    </submittedName>
</protein>
<reference evidence="1" key="2">
    <citation type="submission" date="2020-11" db="EMBL/GenBank/DDBJ databases">
        <authorList>
            <person name="McCartney M.A."/>
            <person name="Auch B."/>
            <person name="Kono T."/>
            <person name="Mallez S."/>
            <person name="Becker A."/>
            <person name="Gohl D.M."/>
            <person name="Silverstein K.A.T."/>
            <person name="Koren S."/>
            <person name="Bechman K.B."/>
            <person name="Herman A."/>
            <person name="Abrahante J.E."/>
            <person name="Garbe J."/>
        </authorList>
    </citation>
    <scope>NUCLEOTIDE SEQUENCE</scope>
    <source>
        <strain evidence="1">Duluth1</strain>
        <tissue evidence="1">Whole animal</tissue>
    </source>
</reference>
<comment type="caution">
    <text evidence="1">The sequence shown here is derived from an EMBL/GenBank/DDBJ whole genome shotgun (WGS) entry which is preliminary data.</text>
</comment>
<evidence type="ECO:0000313" key="1">
    <source>
        <dbReference type="EMBL" id="KAH3730557.1"/>
    </source>
</evidence>
<proteinExistence type="predicted"/>
<name>A0A9D4HRL8_DREPO</name>
<evidence type="ECO:0000313" key="2">
    <source>
        <dbReference type="Proteomes" id="UP000828390"/>
    </source>
</evidence>
<accession>A0A9D4HRL8</accession>
<reference evidence="1" key="1">
    <citation type="journal article" date="2019" name="bioRxiv">
        <title>The Genome of the Zebra Mussel, Dreissena polymorpha: A Resource for Invasive Species Research.</title>
        <authorList>
            <person name="McCartney M.A."/>
            <person name="Auch B."/>
            <person name="Kono T."/>
            <person name="Mallez S."/>
            <person name="Zhang Y."/>
            <person name="Obille A."/>
            <person name="Becker A."/>
            <person name="Abrahante J.E."/>
            <person name="Garbe J."/>
            <person name="Badalamenti J.P."/>
            <person name="Herman A."/>
            <person name="Mangelson H."/>
            <person name="Liachko I."/>
            <person name="Sullivan S."/>
            <person name="Sone E.D."/>
            <person name="Koren S."/>
            <person name="Silverstein K.A.T."/>
            <person name="Beckman K.B."/>
            <person name="Gohl D.M."/>
        </authorList>
    </citation>
    <scope>NUCLEOTIDE SEQUENCE</scope>
    <source>
        <strain evidence="1">Duluth1</strain>
        <tissue evidence="1">Whole animal</tissue>
    </source>
</reference>
<keyword evidence="2" id="KW-1185">Reference proteome</keyword>
<organism evidence="1 2">
    <name type="scientific">Dreissena polymorpha</name>
    <name type="common">Zebra mussel</name>
    <name type="synonym">Mytilus polymorpha</name>
    <dbReference type="NCBI Taxonomy" id="45954"/>
    <lineage>
        <taxon>Eukaryota</taxon>
        <taxon>Metazoa</taxon>
        <taxon>Spiralia</taxon>
        <taxon>Lophotrochozoa</taxon>
        <taxon>Mollusca</taxon>
        <taxon>Bivalvia</taxon>
        <taxon>Autobranchia</taxon>
        <taxon>Heteroconchia</taxon>
        <taxon>Euheterodonta</taxon>
        <taxon>Imparidentia</taxon>
        <taxon>Neoheterodontei</taxon>
        <taxon>Myida</taxon>
        <taxon>Dreissenoidea</taxon>
        <taxon>Dreissenidae</taxon>
        <taxon>Dreissena</taxon>
    </lineage>
</organism>
<sequence length="80" mass="8579">MLGLGFTAGNIKSGNKGCAAYITAITRSRKEMFVFGRAALSCGIVLATNVKTNSGQDNSGAQVTPFKYRKQNFILSHLVH</sequence>
<dbReference type="EMBL" id="JAIWYP010000012">
    <property type="protein sequence ID" value="KAH3730557.1"/>
    <property type="molecule type" value="Genomic_DNA"/>
</dbReference>